<dbReference type="GO" id="GO:0006313">
    <property type="term" value="P:DNA transposition"/>
    <property type="evidence" value="ECO:0007669"/>
    <property type="project" value="UniProtKB-UniRule"/>
</dbReference>
<keyword evidence="5 9" id="KW-0229">DNA integration</keyword>
<dbReference type="Gene3D" id="1.10.443.10">
    <property type="entry name" value="Intergrase catalytic core"/>
    <property type="match status" value="1"/>
</dbReference>
<name>A0A0D4BYK4_9MICC</name>
<dbReference type="InterPro" id="IPR002104">
    <property type="entry name" value="Integrase_catalytic"/>
</dbReference>
<evidence type="ECO:0000256" key="4">
    <source>
        <dbReference type="ARBA" id="ARBA00022829"/>
    </source>
</evidence>
<dbReference type="NCBIfam" id="NF001399">
    <property type="entry name" value="PRK00283.1"/>
    <property type="match status" value="1"/>
</dbReference>
<feature type="domain" description="Tyr recombinase" evidence="10">
    <location>
        <begin position="115"/>
        <end position="302"/>
    </location>
</feature>
<keyword evidence="13" id="KW-1185">Reference proteome</keyword>
<evidence type="ECO:0000256" key="2">
    <source>
        <dbReference type="ARBA" id="ARBA00022490"/>
    </source>
</evidence>
<reference evidence="12 13" key="1">
    <citation type="journal article" date="2015" name="Genome Announc.">
        <title>Complete Genome Sequencing of Protease-Producing Novel Arthrobacter sp. Strain IHBB 11108 Using PacBio Single-Molecule Real-Time Sequencing Technology.</title>
        <authorList>
            <person name="Kiran S."/>
            <person name="Swarnkar M.K."/>
            <person name="Pal M."/>
            <person name="Thakur R."/>
            <person name="Tewari R."/>
            <person name="Singh A.K."/>
            <person name="Gulati A."/>
        </authorList>
    </citation>
    <scope>NUCLEOTIDE SEQUENCE [LARGE SCALE GENOMIC DNA]</scope>
    <source>
        <strain evidence="12 13">IHBB 11108</strain>
    </source>
</reference>
<keyword evidence="7 9" id="KW-0233">DNA recombination</keyword>
<evidence type="ECO:0000259" key="10">
    <source>
        <dbReference type="PROSITE" id="PS51898"/>
    </source>
</evidence>
<keyword evidence="6 9" id="KW-0238">DNA-binding</keyword>
<evidence type="ECO:0000313" key="12">
    <source>
        <dbReference type="EMBL" id="AJT41210.1"/>
    </source>
</evidence>
<evidence type="ECO:0000256" key="6">
    <source>
        <dbReference type="ARBA" id="ARBA00023125"/>
    </source>
</evidence>
<dbReference type="Gene3D" id="1.10.150.130">
    <property type="match status" value="1"/>
</dbReference>
<feature type="active site" evidence="9">
    <location>
        <position position="159"/>
    </location>
</feature>
<comment type="subunit">
    <text evidence="9">Forms a cyclic heterotetrameric complex composed of two molecules of XerC and two molecules of XerD.</text>
</comment>
<dbReference type="Pfam" id="PF00589">
    <property type="entry name" value="Phage_integrase"/>
    <property type="match status" value="1"/>
</dbReference>
<comment type="function">
    <text evidence="9">Site-specific tyrosine recombinase, which acts by catalyzing the cutting and rejoining of the recombining DNA molecules. The XerC-XerD complex is essential to convert dimers of the bacterial chromosome into monomers to permit their segregation at cell division. It also contributes to the segregational stability of plasmids.</text>
</comment>
<dbReference type="InterPro" id="IPR011010">
    <property type="entry name" value="DNA_brk_join_enz"/>
</dbReference>
<dbReference type="Proteomes" id="UP000061839">
    <property type="component" value="Chromosome"/>
</dbReference>
<dbReference type="GO" id="GO:0005737">
    <property type="term" value="C:cytoplasm"/>
    <property type="evidence" value="ECO:0007669"/>
    <property type="project" value="UniProtKB-SubCell"/>
</dbReference>
<keyword evidence="8 9" id="KW-0131">Cell cycle</keyword>
<dbReference type="InterPro" id="IPR023009">
    <property type="entry name" value="Tyrosine_recombinase_XerC/XerD"/>
</dbReference>
<evidence type="ECO:0000256" key="5">
    <source>
        <dbReference type="ARBA" id="ARBA00022908"/>
    </source>
</evidence>
<dbReference type="InterPro" id="IPR010998">
    <property type="entry name" value="Integrase_recombinase_N"/>
</dbReference>
<dbReference type="InterPro" id="IPR004107">
    <property type="entry name" value="Integrase_SAM-like_N"/>
</dbReference>
<dbReference type="Pfam" id="PF02899">
    <property type="entry name" value="Phage_int_SAM_1"/>
    <property type="match status" value="1"/>
</dbReference>
<dbReference type="PANTHER" id="PTHR30349:SF77">
    <property type="entry name" value="TYROSINE RECOMBINASE XERC"/>
    <property type="match status" value="1"/>
</dbReference>
<keyword evidence="4 9" id="KW-0159">Chromosome partition</keyword>
<dbReference type="InterPro" id="IPR044068">
    <property type="entry name" value="CB"/>
</dbReference>
<dbReference type="GO" id="GO:0051301">
    <property type="term" value="P:cell division"/>
    <property type="evidence" value="ECO:0007669"/>
    <property type="project" value="UniProtKB-KW"/>
</dbReference>
<dbReference type="RefSeq" id="WP_045074397.1">
    <property type="nucleotide sequence ID" value="NZ_CP011005.1"/>
</dbReference>
<dbReference type="PROSITE" id="PS51900">
    <property type="entry name" value="CB"/>
    <property type="match status" value="1"/>
</dbReference>
<proteinExistence type="inferred from homology"/>
<evidence type="ECO:0000256" key="8">
    <source>
        <dbReference type="ARBA" id="ARBA00023306"/>
    </source>
</evidence>
<dbReference type="InterPro" id="IPR050090">
    <property type="entry name" value="Tyrosine_recombinase_XerCD"/>
</dbReference>
<dbReference type="AlphaFoldDB" id="A0A0D4BYK4"/>
<feature type="active site" evidence="9">
    <location>
        <position position="257"/>
    </location>
</feature>
<sequence>MPENELPESFAEVLVGFERYLLAERARSEHTVRGYLSDLISLMYFAIADGARSLQEIDLSILRQWLGEQSSAGLARSTLARRAASARTLMAWALREGLIEQNPTVRLKAPKQQKTLPGVLHQAQMQRLIAEFELRAAEGSAPELRNQAMIELLYAAGLRVGELAALDIDDVDFDRRTVRVLGKGNKERTVPFGLPASKALNRWLREGRAQLYQPMSGAALFLGARGGRIDQRQVRAVVAEGLAALGDTAATSPHALRHSTATHLLDGGADLRAVQEILGHSSLATTQIYTHVSVDRLRASYRQAHPRA</sequence>
<dbReference type="CDD" id="cd00798">
    <property type="entry name" value="INT_XerDC_C"/>
    <property type="match status" value="1"/>
</dbReference>
<dbReference type="STRING" id="1618207.UM93_06195"/>
<dbReference type="HOGENOM" id="CLU_027562_9_0_11"/>
<feature type="active site" evidence="9">
    <location>
        <position position="183"/>
    </location>
</feature>
<dbReference type="SUPFAM" id="SSF56349">
    <property type="entry name" value="DNA breaking-rejoining enzymes"/>
    <property type="match status" value="1"/>
</dbReference>
<organism evidence="12 13">
    <name type="scientific">Psychromicrobium lacuslunae</name>
    <dbReference type="NCBI Taxonomy" id="1618207"/>
    <lineage>
        <taxon>Bacteria</taxon>
        <taxon>Bacillati</taxon>
        <taxon>Actinomycetota</taxon>
        <taxon>Actinomycetes</taxon>
        <taxon>Micrococcales</taxon>
        <taxon>Micrococcaceae</taxon>
        <taxon>Psychromicrobium</taxon>
    </lineage>
</organism>
<evidence type="ECO:0000259" key="11">
    <source>
        <dbReference type="PROSITE" id="PS51900"/>
    </source>
</evidence>
<dbReference type="PROSITE" id="PS51898">
    <property type="entry name" value="TYR_RECOMBINASE"/>
    <property type="match status" value="1"/>
</dbReference>
<dbReference type="HAMAP" id="MF_01808">
    <property type="entry name" value="Recomb_XerC_XerD"/>
    <property type="match status" value="1"/>
</dbReference>
<evidence type="ECO:0000256" key="3">
    <source>
        <dbReference type="ARBA" id="ARBA00022618"/>
    </source>
</evidence>
<evidence type="ECO:0000256" key="9">
    <source>
        <dbReference type="HAMAP-Rule" id="MF_01808"/>
    </source>
</evidence>
<feature type="domain" description="Core-binding (CB)" evidence="11">
    <location>
        <begin position="8"/>
        <end position="94"/>
    </location>
</feature>
<dbReference type="PANTHER" id="PTHR30349">
    <property type="entry name" value="PHAGE INTEGRASE-RELATED"/>
    <property type="match status" value="1"/>
</dbReference>
<feature type="active site" description="O-(3'-phospho-DNA)-tyrosine intermediate" evidence="9">
    <location>
        <position position="289"/>
    </location>
</feature>
<comment type="similarity">
    <text evidence="9">Belongs to the 'phage' integrase family. XerC subfamily.</text>
</comment>
<keyword evidence="2 9" id="KW-0963">Cytoplasm</keyword>
<evidence type="ECO:0000313" key="13">
    <source>
        <dbReference type="Proteomes" id="UP000061839"/>
    </source>
</evidence>
<accession>A0A0D4BYK4</accession>
<feature type="active site" evidence="9">
    <location>
        <position position="254"/>
    </location>
</feature>
<feature type="active site" evidence="9">
    <location>
        <position position="280"/>
    </location>
</feature>
<dbReference type="PATRIC" id="fig|1618207.4.peg.1257"/>
<dbReference type="GO" id="GO:0003677">
    <property type="term" value="F:DNA binding"/>
    <property type="evidence" value="ECO:0007669"/>
    <property type="project" value="UniProtKB-UniRule"/>
</dbReference>
<keyword evidence="3 9" id="KW-0132">Cell division</keyword>
<dbReference type="KEGG" id="ari:UM93_06195"/>
<gene>
    <name evidence="9" type="primary">xerC</name>
    <name evidence="12" type="ORF">UM93_06195</name>
</gene>
<dbReference type="EMBL" id="CP011005">
    <property type="protein sequence ID" value="AJT41210.1"/>
    <property type="molecule type" value="Genomic_DNA"/>
</dbReference>
<dbReference type="InterPro" id="IPR013762">
    <property type="entry name" value="Integrase-like_cat_sf"/>
</dbReference>
<protein>
    <recommendedName>
        <fullName evidence="9">Tyrosine recombinase XerC</fullName>
    </recommendedName>
</protein>
<dbReference type="GO" id="GO:0007059">
    <property type="term" value="P:chromosome segregation"/>
    <property type="evidence" value="ECO:0007669"/>
    <property type="project" value="UniProtKB-UniRule"/>
</dbReference>
<comment type="subcellular location">
    <subcellularLocation>
        <location evidence="1 9">Cytoplasm</location>
    </subcellularLocation>
</comment>
<evidence type="ECO:0000256" key="7">
    <source>
        <dbReference type="ARBA" id="ARBA00023172"/>
    </source>
</evidence>
<dbReference type="GO" id="GO:0009037">
    <property type="term" value="F:tyrosine-based site-specific recombinase activity"/>
    <property type="evidence" value="ECO:0007669"/>
    <property type="project" value="UniProtKB-UniRule"/>
</dbReference>
<evidence type="ECO:0000256" key="1">
    <source>
        <dbReference type="ARBA" id="ARBA00004496"/>
    </source>
</evidence>